<reference evidence="2" key="1">
    <citation type="journal article" date="2019" name="Int. J. Syst. Evol. Microbiol.">
        <title>The Global Catalogue of Microorganisms (GCM) 10K type strain sequencing project: providing services to taxonomists for standard genome sequencing and annotation.</title>
        <authorList>
            <consortium name="The Broad Institute Genomics Platform"/>
            <consortium name="The Broad Institute Genome Sequencing Center for Infectious Disease"/>
            <person name="Wu L."/>
            <person name="Ma J."/>
        </authorList>
    </citation>
    <scope>NUCLEOTIDE SEQUENCE [LARGE SCALE GENOMIC DNA]</scope>
    <source>
        <strain evidence="2">JCM 9458</strain>
    </source>
</reference>
<organism evidence="1 2">
    <name type="scientific">Cryptosporangium minutisporangium</name>
    <dbReference type="NCBI Taxonomy" id="113569"/>
    <lineage>
        <taxon>Bacteria</taxon>
        <taxon>Bacillati</taxon>
        <taxon>Actinomycetota</taxon>
        <taxon>Actinomycetes</taxon>
        <taxon>Cryptosporangiales</taxon>
        <taxon>Cryptosporangiaceae</taxon>
        <taxon>Cryptosporangium</taxon>
    </lineage>
</organism>
<evidence type="ECO:0000313" key="1">
    <source>
        <dbReference type="EMBL" id="GAA3387702.1"/>
    </source>
</evidence>
<comment type="caution">
    <text evidence="1">The sequence shown here is derived from an EMBL/GenBank/DDBJ whole genome shotgun (WGS) entry which is preliminary data.</text>
</comment>
<evidence type="ECO:0000313" key="2">
    <source>
        <dbReference type="Proteomes" id="UP001501676"/>
    </source>
</evidence>
<dbReference type="EMBL" id="BAAAYN010000018">
    <property type="protein sequence ID" value="GAA3387702.1"/>
    <property type="molecule type" value="Genomic_DNA"/>
</dbReference>
<protein>
    <recommendedName>
        <fullName evidence="3">Arginine decarboxylase</fullName>
    </recommendedName>
</protein>
<name>A0ABP6SY61_9ACTN</name>
<keyword evidence="2" id="KW-1185">Reference proteome</keyword>
<sequence>MLSIAGPGEKLLVSRNAHKSVVAGLIPAGMLLPDASDPSFQTVRVVA</sequence>
<proteinExistence type="predicted"/>
<gene>
    <name evidence="1" type="ORF">GCM10020369_31180</name>
</gene>
<evidence type="ECO:0008006" key="3">
    <source>
        <dbReference type="Google" id="ProtNLM"/>
    </source>
</evidence>
<dbReference type="Proteomes" id="UP001501676">
    <property type="component" value="Unassembled WGS sequence"/>
</dbReference>
<accession>A0ABP6SY61</accession>